<dbReference type="EMBL" id="JAMYWD010000002">
    <property type="protein sequence ID" value="KAJ4978925.1"/>
    <property type="molecule type" value="Genomic_DNA"/>
</dbReference>
<evidence type="ECO:0000313" key="2">
    <source>
        <dbReference type="Proteomes" id="UP001141806"/>
    </source>
</evidence>
<reference evidence="1" key="1">
    <citation type="journal article" date="2023" name="Plant J.">
        <title>The genome of the king protea, Protea cynaroides.</title>
        <authorList>
            <person name="Chang J."/>
            <person name="Duong T.A."/>
            <person name="Schoeman C."/>
            <person name="Ma X."/>
            <person name="Roodt D."/>
            <person name="Barker N."/>
            <person name="Li Z."/>
            <person name="Van de Peer Y."/>
            <person name="Mizrachi E."/>
        </authorList>
    </citation>
    <scope>NUCLEOTIDE SEQUENCE</scope>
    <source>
        <tissue evidence="1">Young leaves</tissue>
    </source>
</reference>
<organism evidence="1 2">
    <name type="scientific">Protea cynaroides</name>
    <dbReference type="NCBI Taxonomy" id="273540"/>
    <lineage>
        <taxon>Eukaryota</taxon>
        <taxon>Viridiplantae</taxon>
        <taxon>Streptophyta</taxon>
        <taxon>Embryophyta</taxon>
        <taxon>Tracheophyta</taxon>
        <taxon>Spermatophyta</taxon>
        <taxon>Magnoliopsida</taxon>
        <taxon>Proteales</taxon>
        <taxon>Proteaceae</taxon>
        <taxon>Protea</taxon>
    </lineage>
</organism>
<evidence type="ECO:0000313" key="1">
    <source>
        <dbReference type="EMBL" id="KAJ4978925.1"/>
    </source>
</evidence>
<protein>
    <submittedName>
        <fullName evidence="1">Uncharacterized protein</fullName>
    </submittedName>
</protein>
<accession>A0A9Q0R0I7</accession>
<proteinExistence type="predicted"/>
<gene>
    <name evidence="1" type="ORF">NE237_009705</name>
</gene>
<keyword evidence="2" id="KW-1185">Reference proteome</keyword>
<comment type="caution">
    <text evidence="1">The sequence shown here is derived from an EMBL/GenBank/DDBJ whole genome shotgun (WGS) entry which is preliminary data.</text>
</comment>
<name>A0A9Q0R0I7_9MAGN</name>
<dbReference type="Proteomes" id="UP001141806">
    <property type="component" value="Unassembled WGS sequence"/>
</dbReference>
<sequence length="203" mass="20832">MAAGGSRAMVPGSSACYGEKGYGKGVGSSGFSSAVVLWNREVQLQPRVSMIDAVETLSRSVSSSGLGLVASVGSSSKIQSLPTPAGNGTAGSRPLPSVLGSLDWNSRSHVVSSLGFGNQVPSSPNVVSQVRSSLDLQALGSRLPTILSSCVPEVTEVRGFSSWHMETLQNVMNNLPTVADILIGSSVDCRQSLRPLPTGGGLC</sequence>
<dbReference type="AlphaFoldDB" id="A0A9Q0R0I7"/>